<dbReference type="CDD" id="cd06548">
    <property type="entry name" value="GH18_chitinase"/>
    <property type="match status" value="1"/>
</dbReference>
<dbReference type="Gene3D" id="3.20.20.80">
    <property type="entry name" value="Glycosidases"/>
    <property type="match status" value="1"/>
</dbReference>
<name>A0ABV9C0V8_9GAMM</name>
<accession>A0ABV9C0V8</accession>
<dbReference type="InterPro" id="IPR001579">
    <property type="entry name" value="Glyco_hydro_18_chit_AS"/>
</dbReference>
<keyword evidence="3 7" id="KW-0378">Hydrolase</keyword>
<evidence type="ECO:0000256" key="9">
    <source>
        <dbReference type="SAM" id="SignalP"/>
    </source>
</evidence>
<proteinExistence type="inferred from homology"/>
<dbReference type="InterPro" id="IPR011583">
    <property type="entry name" value="Chitinase_II/V-like_cat"/>
</dbReference>
<reference evidence="12" key="1">
    <citation type="journal article" date="2019" name="Int. J. Syst. Evol. Microbiol.">
        <title>The Global Catalogue of Microorganisms (GCM) 10K type strain sequencing project: providing services to taxonomists for standard genome sequencing and annotation.</title>
        <authorList>
            <consortium name="The Broad Institute Genomics Platform"/>
            <consortium name="The Broad Institute Genome Sequencing Center for Infectious Disease"/>
            <person name="Wu L."/>
            <person name="Ma J."/>
        </authorList>
    </citation>
    <scope>NUCLEOTIDE SEQUENCE [LARGE SCALE GENOMIC DNA]</scope>
    <source>
        <strain evidence="12">CCM 4481</strain>
    </source>
</reference>
<comment type="catalytic activity">
    <reaction evidence="1">
        <text>Random endo-hydrolysis of N-acetyl-beta-D-glucosaminide (1-&gt;4)-beta-linkages in chitin and chitodextrins.</text>
        <dbReference type="EC" id="3.2.1.14"/>
    </reaction>
</comment>
<gene>
    <name evidence="11" type="ORF">ACFO5W_08145</name>
</gene>
<keyword evidence="9" id="KW-0732">Signal</keyword>
<dbReference type="InterPro" id="IPR029070">
    <property type="entry name" value="Chitinase_insertion_sf"/>
</dbReference>
<keyword evidence="6" id="KW-0119">Carbohydrate metabolism</keyword>
<evidence type="ECO:0000256" key="5">
    <source>
        <dbReference type="ARBA" id="ARBA00023295"/>
    </source>
</evidence>
<sequence>MVQWNVGSQGQRPWWKSAVSPLLVAALATGVATTAMAAEPPAHYRVVGYVMDAKPLPRISAGKLDVINYAFARLDAKGNVVLPSPTVDQTLASFTGLRKISPNLKIIVSIGGWGADHFSDTALTEASRQRMADSAAALVEKYDVDGIDLDWEYPTLPGAGIDHRPEDKRNFSLLLETLRARLDKLGAAHAGRHYLLSIAAADGEFVQGIELERVSRSLDWINLMTYDFHNSLTPTTGHHAGLHLSKLAPADDRAGDKAVEQFLAAGVPANKLNLGAAFYGRAFTGVNPQDNGLYQKYDKYLGDPSWRELVADYIDKHGYVRHWDEQAQAPYLWNAATKTFVSYEDPQSLRAKAAFIKAKGLGGVMYWEHSLDRNEELLDVLDQSLNKH</sequence>
<dbReference type="PANTHER" id="PTHR11177">
    <property type="entry name" value="CHITINASE"/>
    <property type="match status" value="1"/>
</dbReference>
<dbReference type="RefSeq" id="WP_266151366.1">
    <property type="nucleotide sequence ID" value="NZ_CP064028.1"/>
</dbReference>
<dbReference type="PROSITE" id="PS01095">
    <property type="entry name" value="GH18_1"/>
    <property type="match status" value="1"/>
</dbReference>
<dbReference type="SMART" id="SM00636">
    <property type="entry name" value="Glyco_18"/>
    <property type="match status" value="1"/>
</dbReference>
<comment type="caution">
    <text evidence="11">The sequence shown here is derived from an EMBL/GenBank/DDBJ whole genome shotgun (WGS) entry which is preliminary data.</text>
</comment>
<feature type="domain" description="GH18" evidence="10">
    <location>
        <begin position="44"/>
        <end position="388"/>
    </location>
</feature>
<keyword evidence="12" id="KW-1185">Reference proteome</keyword>
<evidence type="ECO:0000256" key="7">
    <source>
        <dbReference type="RuleBase" id="RU000489"/>
    </source>
</evidence>
<protein>
    <recommendedName>
        <fullName evidence="2">chitinase</fullName>
        <ecNumber evidence="2">3.2.1.14</ecNumber>
    </recommendedName>
</protein>
<dbReference type="EC" id="3.2.1.14" evidence="2"/>
<feature type="signal peptide" evidence="9">
    <location>
        <begin position="1"/>
        <end position="37"/>
    </location>
</feature>
<evidence type="ECO:0000256" key="6">
    <source>
        <dbReference type="ARBA" id="ARBA00023326"/>
    </source>
</evidence>
<dbReference type="SUPFAM" id="SSF51445">
    <property type="entry name" value="(Trans)glycosidases"/>
    <property type="match status" value="1"/>
</dbReference>
<dbReference type="PROSITE" id="PS51910">
    <property type="entry name" value="GH18_2"/>
    <property type="match status" value="1"/>
</dbReference>
<feature type="chain" id="PRO_5046085093" description="chitinase" evidence="9">
    <location>
        <begin position="38"/>
        <end position="388"/>
    </location>
</feature>
<organism evidence="11 12">
    <name type="scientific">Dyella halodurans</name>
    <dbReference type="NCBI Taxonomy" id="1920171"/>
    <lineage>
        <taxon>Bacteria</taxon>
        <taxon>Pseudomonadati</taxon>
        <taxon>Pseudomonadota</taxon>
        <taxon>Gammaproteobacteria</taxon>
        <taxon>Lysobacterales</taxon>
        <taxon>Rhodanobacteraceae</taxon>
        <taxon>Dyella</taxon>
    </lineage>
</organism>
<evidence type="ECO:0000256" key="1">
    <source>
        <dbReference type="ARBA" id="ARBA00000822"/>
    </source>
</evidence>
<dbReference type="Proteomes" id="UP001595961">
    <property type="component" value="Unassembled WGS sequence"/>
</dbReference>
<dbReference type="Gene3D" id="3.10.50.10">
    <property type="match status" value="1"/>
</dbReference>
<dbReference type="SUPFAM" id="SSF54556">
    <property type="entry name" value="Chitinase insertion domain"/>
    <property type="match status" value="1"/>
</dbReference>
<dbReference type="InterPro" id="IPR017853">
    <property type="entry name" value="GH"/>
</dbReference>
<keyword evidence="6" id="KW-0624">Polysaccharide degradation</keyword>
<evidence type="ECO:0000256" key="8">
    <source>
        <dbReference type="RuleBase" id="RU004453"/>
    </source>
</evidence>
<evidence type="ECO:0000313" key="11">
    <source>
        <dbReference type="EMBL" id="MFC4526606.1"/>
    </source>
</evidence>
<comment type="similarity">
    <text evidence="8">Belongs to the glycosyl hydrolase 18 family.</text>
</comment>
<dbReference type="Pfam" id="PF00704">
    <property type="entry name" value="Glyco_hydro_18"/>
    <property type="match status" value="1"/>
</dbReference>
<keyword evidence="4" id="KW-0146">Chitin degradation</keyword>
<evidence type="ECO:0000259" key="10">
    <source>
        <dbReference type="PROSITE" id="PS51910"/>
    </source>
</evidence>
<dbReference type="EMBL" id="JBHSGA010000013">
    <property type="protein sequence ID" value="MFC4526606.1"/>
    <property type="molecule type" value="Genomic_DNA"/>
</dbReference>
<dbReference type="InterPro" id="IPR001223">
    <property type="entry name" value="Glyco_hydro18_cat"/>
</dbReference>
<evidence type="ECO:0000313" key="12">
    <source>
        <dbReference type="Proteomes" id="UP001595961"/>
    </source>
</evidence>
<evidence type="ECO:0000256" key="4">
    <source>
        <dbReference type="ARBA" id="ARBA00023024"/>
    </source>
</evidence>
<dbReference type="InterPro" id="IPR050314">
    <property type="entry name" value="Glycosyl_Hydrlase_18"/>
</dbReference>
<dbReference type="GO" id="GO:0016787">
    <property type="term" value="F:hydrolase activity"/>
    <property type="evidence" value="ECO:0007669"/>
    <property type="project" value="UniProtKB-KW"/>
</dbReference>
<dbReference type="PANTHER" id="PTHR11177:SF317">
    <property type="entry name" value="CHITINASE 12-RELATED"/>
    <property type="match status" value="1"/>
</dbReference>
<keyword evidence="5 7" id="KW-0326">Glycosidase</keyword>
<evidence type="ECO:0000256" key="2">
    <source>
        <dbReference type="ARBA" id="ARBA00012729"/>
    </source>
</evidence>
<evidence type="ECO:0000256" key="3">
    <source>
        <dbReference type="ARBA" id="ARBA00022801"/>
    </source>
</evidence>